<organism evidence="1 2">
    <name type="scientific">Phaeodactylum tricornutum (strain CCAP 1055/1)</name>
    <dbReference type="NCBI Taxonomy" id="556484"/>
    <lineage>
        <taxon>Eukaryota</taxon>
        <taxon>Sar</taxon>
        <taxon>Stramenopiles</taxon>
        <taxon>Ochrophyta</taxon>
        <taxon>Bacillariophyta</taxon>
        <taxon>Bacillariophyceae</taxon>
        <taxon>Bacillariophycidae</taxon>
        <taxon>Naviculales</taxon>
        <taxon>Phaeodactylaceae</taxon>
        <taxon>Phaeodactylum</taxon>
    </lineage>
</organism>
<dbReference type="OrthoDB" id="44112at2759"/>
<dbReference type="InterPro" id="IPR053159">
    <property type="entry name" value="Hybrid_Histidine_Kinase"/>
</dbReference>
<dbReference type="PaxDb" id="2850-Phatr50616"/>
<dbReference type="Proteomes" id="UP000000759">
    <property type="component" value="Chromosome 32"/>
</dbReference>
<dbReference type="EMBL" id="CM000634">
    <property type="protein sequence ID" value="EEC42949.1"/>
    <property type="molecule type" value="Genomic_DNA"/>
</dbReference>
<dbReference type="PANTHER" id="PTHR43642">
    <property type="entry name" value="HYBRID SIGNAL TRANSDUCTION HISTIDINE KINASE G"/>
    <property type="match status" value="1"/>
</dbReference>
<keyword evidence="2" id="KW-1185">Reference proteome</keyword>
<dbReference type="AlphaFoldDB" id="B7GEP7"/>
<evidence type="ECO:0000313" key="1">
    <source>
        <dbReference type="EMBL" id="EEC42949.1"/>
    </source>
</evidence>
<dbReference type="SUPFAM" id="SSF52540">
    <property type="entry name" value="P-loop containing nucleoside triphosphate hydrolases"/>
    <property type="match status" value="1"/>
</dbReference>
<protein>
    <recommendedName>
        <fullName evidence="3">Orc1-like AAA ATPase domain-containing protein</fullName>
    </recommendedName>
</protein>
<dbReference type="HOGENOM" id="CLU_296563_0_0_1"/>
<reference evidence="1 2" key="1">
    <citation type="journal article" date="2008" name="Nature">
        <title>The Phaeodactylum genome reveals the evolutionary history of diatom genomes.</title>
        <authorList>
            <person name="Bowler C."/>
            <person name="Allen A.E."/>
            <person name="Badger J.H."/>
            <person name="Grimwood J."/>
            <person name="Jabbari K."/>
            <person name="Kuo A."/>
            <person name="Maheswari U."/>
            <person name="Martens C."/>
            <person name="Maumus F."/>
            <person name="Otillar R.P."/>
            <person name="Rayko E."/>
            <person name="Salamov A."/>
            <person name="Vandepoele K."/>
            <person name="Beszteri B."/>
            <person name="Gruber A."/>
            <person name="Heijde M."/>
            <person name="Katinka M."/>
            <person name="Mock T."/>
            <person name="Valentin K."/>
            <person name="Verret F."/>
            <person name="Berges J.A."/>
            <person name="Brownlee C."/>
            <person name="Cadoret J.P."/>
            <person name="Chiovitti A."/>
            <person name="Choi C.J."/>
            <person name="Coesel S."/>
            <person name="De Martino A."/>
            <person name="Detter J.C."/>
            <person name="Durkin C."/>
            <person name="Falciatore A."/>
            <person name="Fournet J."/>
            <person name="Haruta M."/>
            <person name="Huysman M.J."/>
            <person name="Jenkins B.D."/>
            <person name="Jiroutova K."/>
            <person name="Jorgensen R.E."/>
            <person name="Joubert Y."/>
            <person name="Kaplan A."/>
            <person name="Kroger N."/>
            <person name="Kroth P.G."/>
            <person name="La Roche J."/>
            <person name="Lindquist E."/>
            <person name="Lommer M."/>
            <person name="Martin-Jezequel V."/>
            <person name="Lopez P.J."/>
            <person name="Lucas S."/>
            <person name="Mangogna M."/>
            <person name="McGinnis K."/>
            <person name="Medlin L.K."/>
            <person name="Montsant A."/>
            <person name="Oudot-Le Secq M.P."/>
            <person name="Napoli C."/>
            <person name="Obornik M."/>
            <person name="Parker M.S."/>
            <person name="Petit J.L."/>
            <person name="Porcel B.M."/>
            <person name="Poulsen N."/>
            <person name="Robison M."/>
            <person name="Rychlewski L."/>
            <person name="Rynearson T.A."/>
            <person name="Schmutz J."/>
            <person name="Shapiro H."/>
            <person name="Siaut M."/>
            <person name="Stanley M."/>
            <person name="Sussman M.R."/>
            <person name="Taylor A.R."/>
            <person name="Vardi A."/>
            <person name="von Dassow P."/>
            <person name="Vyverman W."/>
            <person name="Willis A."/>
            <person name="Wyrwicz L.S."/>
            <person name="Rokhsar D.S."/>
            <person name="Weissenbach J."/>
            <person name="Armbrust E.V."/>
            <person name="Green B.R."/>
            <person name="Van de Peer Y."/>
            <person name="Grigoriev I.V."/>
        </authorList>
    </citation>
    <scope>NUCLEOTIDE SEQUENCE [LARGE SCALE GENOMIC DNA]</scope>
    <source>
        <strain evidence="1 2">CCAP 1055/1</strain>
    </source>
</reference>
<reference evidence="2" key="2">
    <citation type="submission" date="2008-08" db="EMBL/GenBank/DDBJ databases">
        <authorList>
            <consortium name="Diatom Consortium"/>
            <person name="Grigoriev I."/>
            <person name="Grimwood J."/>
            <person name="Kuo A."/>
            <person name="Otillar R.P."/>
            <person name="Salamov A."/>
            <person name="Detter J.C."/>
            <person name="Lindquist E."/>
            <person name="Shapiro H."/>
            <person name="Lucas S."/>
            <person name="Glavina del Rio T."/>
            <person name="Pitluck S."/>
            <person name="Rokhsar D."/>
            <person name="Bowler C."/>
        </authorList>
    </citation>
    <scope>GENOME REANNOTATION</scope>
    <source>
        <strain evidence="2">CCAP 1055/1</strain>
    </source>
</reference>
<dbReference type="KEGG" id="pti:PHATRDRAFT_50616"/>
<proteinExistence type="predicted"/>
<gene>
    <name evidence="1" type="ORF">PHATRDRAFT_50616</name>
</gene>
<dbReference type="InParanoid" id="B7GEP7"/>
<dbReference type="RefSeq" id="XP_002185584.1">
    <property type="nucleotide sequence ID" value="XM_002185548.1"/>
</dbReference>
<dbReference type="PANTHER" id="PTHR43642:SF1">
    <property type="entry name" value="HYBRID SIGNAL TRANSDUCTION HISTIDINE KINASE G"/>
    <property type="match status" value="1"/>
</dbReference>
<name>B7GEP7_PHATC</name>
<dbReference type="GeneID" id="7199449"/>
<evidence type="ECO:0008006" key="3">
    <source>
        <dbReference type="Google" id="ProtNLM"/>
    </source>
</evidence>
<dbReference type="InterPro" id="IPR027417">
    <property type="entry name" value="P-loop_NTPase"/>
</dbReference>
<accession>B7GEP7</accession>
<evidence type="ECO:0000313" key="2">
    <source>
        <dbReference type="Proteomes" id="UP000000759"/>
    </source>
</evidence>
<sequence length="1015" mass="113767">MAIPTILTVEEPERDLYGRVKEKAAISVANDQCMDLATAMRGSEKSHVILVHARLRGTDKARGRLLHIRKVRLSPVGEPWPAIVDAFSDLCVQCLASERRSKIRKALCEELESDVNQLSHLIPNFKALVDGFLESDDDTEGNGDWNDIRASFRRNEFGFTRIKLLFQRFLRAICHPISSRIVLLLDDVQWADQLSLLLIEALLSEGEPVSGFLLAITSDEPGLFRRAQVNRDLVNATKIRIRNLSKNDWIEMTKQTLKKAKSYIAAEELDILFKKTMGNPFLTVLCVKAIDEGGLLKELEIEADNGVKAGILSVIKGRLSRLAKPAQDALFLGACFGLRFCMDWVAPLVPTYGSTRNASLQPDVMPLNWGSGRLDDSEHLSESELKETLNEAIVNGLVTKRCGIPWYEFTHHSIRDAAYDLFRNSSCEHTLRKVRFSSSSEDDTILWTAVDHLNLGSSQLHEERKLIELARLNGRAAEKSMLKLAFFSAAQYASAGLEKIGRVGGWQTDFAVTWELSTHLCRMYSCLGEHEACKRVANDVVSRSSSIFEKLGAFEAVMESSRVEGNVEEAFNIGFDVLRSLNEPFPNRVSKALLIWEIVKTKRILTRKTLKDLSGLPKMADERACATVRFLKLLSLTFFAMGNYFSYFVASLRIVRLSTKYGVARESPKAFVVFGNILSQTSRHFNEASRYMSVALSLGEKAGKSGRAQSLAVGSWILTPLQGTVSEAVGQALYGYRLAMECGEVVCACTSVLSYCGLYFWSGLPIPPLMKDLPTFLTMLSEYKQTVHEVGLSSLMYFIQTSTAETNPTDLYDDTVWMVRCQNAGAAIQVNTICLYRIIYAYYMQDLSSIRASQLDAHRAVKVQLSRTLQVVVCWLFVGLSDFFLAQSGCGIEFQRSGQKILRMMRRLVVKGDSKCEHMFMFLRAEKYKLVSKQSNEVLKSYDEAISGAGQAGFFNHAALANERAALYCLARGKEKKAAQYFQEAWQGYLNWGAHSKVDQLGGWYSAYIQQSSRK</sequence>